<proteinExistence type="predicted"/>
<accession>A0A443SJZ8</accession>
<dbReference type="Proteomes" id="UP000288716">
    <property type="component" value="Unassembled WGS sequence"/>
</dbReference>
<dbReference type="PANTHER" id="PTHR14237">
    <property type="entry name" value="MOLYBDOPTERIN COFACTOR SULFURASE MOSC"/>
    <property type="match status" value="1"/>
</dbReference>
<dbReference type="VEuPathDB" id="VectorBase:LDEU004233"/>
<organism evidence="3 4">
    <name type="scientific">Leptotrombidium deliense</name>
    <dbReference type="NCBI Taxonomy" id="299467"/>
    <lineage>
        <taxon>Eukaryota</taxon>
        <taxon>Metazoa</taxon>
        <taxon>Ecdysozoa</taxon>
        <taxon>Arthropoda</taxon>
        <taxon>Chelicerata</taxon>
        <taxon>Arachnida</taxon>
        <taxon>Acari</taxon>
        <taxon>Acariformes</taxon>
        <taxon>Trombidiformes</taxon>
        <taxon>Prostigmata</taxon>
        <taxon>Anystina</taxon>
        <taxon>Parasitengona</taxon>
        <taxon>Trombiculoidea</taxon>
        <taxon>Trombiculidae</taxon>
        <taxon>Leptotrombidium</taxon>
    </lineage>
</organism>
<dbReference type="STRING" id="299467.A0A443SJZ8"/>
<dbReference type="EMBL" id="NCKV01001769">
    <property type="protein sequence ID" value="RWS27805.1"/>
    <property type="molecule type" value="Genomic_DNA"/>
</dbReference>
<dbReference type="SUPFAM" id="SSF141673">
    <property type="entry name" value="MOSC N-terminal domain-like"/>
    <property type="match status" value="1"/>
</dbReference>
<dbReference type="GO" id="GO:0003824">
    <property type="term" value="F:catalytic activity"/>
    <property type="evidence" value="ECO:0007669"/>
    <property type="project" value="InterPro"/>
</dbReference>
<evidence type="ECO:0000313" key="3">
    <source>
        <dbReference type="EMBL" id="RWS27805.1"/>
    </source>
</evidence>
<dbReference type="Pfam" id="PF03476">
    <property type="entry name" value="MOSC_N"/>
    <property type="match status" value="1"/>
</dbReference>
<dbReference type="PANTHER" id="PTHR14237:SF19">
    <property type="entry name" value="MITOCHONDRIAL AMIDOXIME REDUCING COMPONENT 1"/>
    <property type="match status" value="1"/>
</dbReference>
<keyword evidence="1" id="KW-0472">Membrane</keyword>
<protein>
    <submittedName>
        <fullName evidence="3">MOSC domain-containing protein 1-like protein</fullName>
    </submittedName>
</protein>
<dbReference type="InterPro" id="IPR011037">
    <property type="entry name" value="Pyrv_Knase-like_insert_dom_sf"/>
</dbReference>
<keyword evidence="1" id="KW-0812">Transmembrane</keyword>
<keyword evidence="1" id="KW-1133">Transmembrane helix</keyword>
<gene>
    <name evidence="3" type="ORF">B4U80_12840</name>
</gene>
<dbReference type="SUPFAM" id="SSF50800">
    <property type="entry name" value="PK beta-barrel domain-like"/>
    <property type="match status" value="1"/>
</dbReference>
<evidence type="ECO:0000256" key="1">
    <source>
        <dbReference type="SAM" id="Phobius"/>
    </source>
</evidence>
<comment type="caution">
    <text evidence="3">The sequence shown here is derived from an EMBL/GenBank/DDBJ whole genome shotgun (WGS) entry which is preliminary data.</text>
</comment>
<dbReference type="PROSITE" id="PS51340">
    <property type="entry name" value="MOSC"/>
    <property type="match status" value="1"/>
</dbReference>
<dbReference type="InterPro" id="IPR005302">
    <property type="entry name" value="MoCF_Sase_C"/>
</dbReference>
<keyword evidence="4" id="KW-1185">Reference proteome</keyword>
<feature type="transmembrane region" description="Helical" evidence="1">
    <location>
        <begin position="6"/>
        <end position="23"/>
    </location>
</feature>
<dbReference type="InterPro" id="IPR005303">
    <property type="entry name" value="MOCOS_middle"/>
</dbReference>
<dbReference type="Pfam" id="PF03473">
    <property type="entry name" value="MOSC"/>
    <property type="match status" value="1"/>
</dbReference>
<evidence type="ECO:0000259" key="2">
    <source>
        <dbReference type="PROSITE" id="PS51340"/>
    </source>
</evidence>
<dbReference type="AlphaFoldDB" id="A0A443SJZ8"/>
<dbReference type="OrthoDB" id="6479793at2759"/>
<name>A0A443SJZ8_9ACAR</name>
<reference evidence="3 4" key="1">
    <citation type="journal article" date="2018" name="Gigascience">
        <title>Genomes of trombidid mites reveal novel predicted allergens and laterally-transferred genes associated with secondary metabolism.</title>
        <authorList>
            <person name="Dong X."/>
            <person name="Chaisiri K."/>
            <person name="Xia D."/>
            <person name="Armstrong S.D."/>
            <person name="Fang Y."/>
            <person name="Donnelly M.J."/>
            <person name="Kadowaki T."/>
            <person name="McGarry J.W."/>
            <person name="Darby A.C."/>
            <person name="Makepeace B.L."/>
        </authorList>
    </citation>
    <scope>NUCLEOTIDE SEQUENCE [LARGE SCALE GENOMIC DNA]</scope>
    <source>
        <strain evidence="3">UoL-UT</strain>
    </source>
</reference>
<dbReference type="GO" id="GO:0030151">
    <property type="term" value="F:molybdenum ion binding"/>
    <property type="evidence" value="ECO:0007669"/>
    <property type="project" value="InterPro"/>
</dbReference>
<sequence>MTLKYASLAFITSVALISVYFLWKRRKFIKNVGQVKKLIIYPVKSLPGIEVESLEFTKIGVKYSHWLDRSITIVNSKNVVVTQRMKPLLALLKQSFVGDELWIEAPNQETLKIKHIDRLNDDSKIIDAIHCGKYKMKGMDCGDECATWIQQYLQADGYRLMRYVQELPLCDSFEWTGSEVAPIKDQQMIFNDGNAISVINDASVRDLNNKIADEQITFRNFRPNILLDCDAYSEDYFRELRINDILLRQQRKVERCVLVLVNPDTGIMCKEPLKTLRKYRLAKTKAEAECFKQSPFFGVNFCVLKEGIITVNDSVIAFIS</sequence>
<dbReference type="GO" id="GO:0030170">
    <property type="term" value="F:pyridoxal phosphate binding"/>
    <property type="evidence" value="ECO:0007669"/>
    <property type="project" value="InterPro"/>
</dbReference>
<feature type="domain" description="MOSC" evidence="2">
    <location>
        <begin position="162"/>
        <end position="318"/>
    </location>
</feature>
<evidence type="ECO:0000313" key="4">
    <source>
        <dbReference type="Proteomes" id="UP000288716"/>
    </source>
</evidence>